<dbReference type="AlphaFoldDB" id="A0AAD8V479"/>
<feature type="compositionally biased region" description="Polar residues" evidence="1">
    <location>
        <begin position="29"/>
        <end position="55"/>
    </location>
</feature>
<feature type="region of interest" description="Disordered" evidence="1">
    <location>
        <begin position="26"/>
        <end position="71"/>
    </location>
</feature>
<dbReference type="EMBL" id="JAHLJV010000024">
    <property type="protein sequence ID" value="KAK1593672.1"/>
    <property type="molecule type" value="Genomic_DNA"/>
</dbReference>
<proteinExistence type="predicted"/>
<protein>
    <submittedName>
        <fullName evidence="2">Uncharacterized protein</fullName>
    </submittedName>
</protein>
<dbReference type="GeneID" id="85446757"/>
<gene>
    <name evidence="2" type="ORF">LY79DRAFT_649274</name>
</gene>
<reference evidence="2" key="1">
    <citation type="submission" date="2021-06" db="EMBL/GenBank/DDBJ databases">
        <title>Comparative genomics, transcriptomics and evolutionary studies reveal genomic signatures of adaptation to plant cell wall in hemibiotrophic fungi.</title>
        <authorList>
            <consortium name="DOE Joint Genome Institute"/>
            <person name="Baroncelli R."/>
            <person name="Diaz J.F."/>
            <person name="Benocci T."/>
            <person name="Peng M."/>
            <person name="Battaglia E."/>
            <person name="Haridas S."/>
            <person name="Andreopoulos W."/>
            <person name="Labutti K."/>
            <person name="Pangilinan J."/>
            <person name="Floch G.L."/>
            <person name="Makela M.R."/>
            <person name="Henrissat B."/>
            <person name="Grigoriev I.V."/>
            <person name="Crouch J.A."/>
            <person name="De Vries R.P."/>
            <person name="Sukno S.A."/>
            <person name="Thon M.R."/>
        </authorList>
    </citation>
    <scope>NUCLEOTIDE SEQUENCE</scope>
    <source>
        <strain evidence="2">CBS 125086</strain>
    </source>
</reference>
<sequence length="93" mass="10599">PWFISLAACSRFPFLVPHSLLQPCRPTNEKNSSTAQWPACSTINTRNPTSSNYFSSRDPPRLDEKKHHPHDTPLDARRLWPLIAILPTLNAPR</sequence>
<evidence type="ECO:0000313" key="3">
    <source>
        <dbReference type="Proteomes" id="UP001230504"/>
    </source>
</evidence>
<keyword evidence="3" id="KW-1185">Reference proteome</keyword>
<comment type="caution">
    <text evidence="2">The sequence shown here is derived from an EMBL/GenBank/DDBJ whole genome shotgun (WGS) entry which is preliminary data.</text>
</comment>
<evidence type="ECO:0000313" key="2">
    <source>
        <dbReference type="EMBL" id="KAK1593672.1"/>
    </source>
</evidence>
<dbReference type="RefSeq" id="XP_060414958.1">
    <property type="nucleotide sequence ID" value="XM_060562517.1"/>
</dbReference>
<accession>A0AAD8V479</accession>
<evidence type="ECO:0000256" key="1">
    <source>
        <dbReference type="SAM" id="MobiDB-lite"/>
    </source>
</evidence>
<name>A0AAD8V479_9PEZI</name>
<dbReference type="Proteomes" id="UP001230504">
    <property type="component" value="Unassembled WGS sequence"/>
</dbReference>
<organism evidence="2 3">
    <name type="scientific">Colletotrichum navitas</name>
    <dbReference type="NCBI Taxonomy" id="681940"/>
    <lineage>
        <taxon>Eukaryota</taxon>
        <taxon>Fungi</taxon>
        <taxon>Dikarya</taxon>
        <taxon>Ascomycota</taxon>
        <taxon>Pezizomycotina</taxon>
        <taxon>Sordariomycetes</taxon>
        <taxon>Hypocreomycetidae</taxon>
        <taxon>Glomerellales</taxon>
        <taxon>Glomerellaceae</taxon>
        <taxon>Colletotrichum</taxon>
        <taxon>Colletotrichum graminicola species complex</taxon>
    </lineage>
</organism>
<feature type="non-terminal residue" evidence="2">
    <location>
        <position position="1"/>
    </location>
</feature>
<feature type="compositionally biased region" description="Basic and acidic residues" evidence="1">
    <location>
        <begin position="58"/>
        <end position="71"/>
    </location>
</feature>